<dbReference type="InterPro" id="IPR013525">
    <property type="entry name" value="ABC2_TM"/>
</dbReference>
<evidence type="ECO:0000256" key="2">
    <source>
        <dbReference type="ARBA" id="ARBA00007783"/>
    </source>
</evidence>
<name>A0A6S6TID9_9GAMM</name>
<dbReference type="PANTHER" id="PTHR43332:SF2">
    <property type="entry name" value="INNER MEMBRANE TRANSPORT PERMEASE YADH"/>
    <property type="match status" value="1"/>
</dbReference>
<feature type="transmembrane region" description="Helical" evidence="6">
    <location>
        <begin position="62"/>
        <end position="85"/>
    </location>
</feature>
<dbReference type="GO" id="GO:0043190">
    <property type="term" value="C:ATP-binding cassette (ABC) transporter complex"/>
    <property type="evidence" value="ECO:0007669"/>
    <property type="project" value="InterPro"/>
</dbReference>
<reference evidence="8" key="1">
    <citation type="submission" date="2020-01" db="EMBL/GenBank/DDBJ databases">
        <authorList>
            <person name="Meier V. D."/>
            <person name="Meier V D."/>
        </authorList>
    </citation>
    <scope>NUCLEOTIDE SEQUENCE</scope>
    <source>
        <strain evidence="8">HLG_WM_MAG_07</strain>
    </source>
</reference>
<dbReference type="AlphaFoldDB" id="A0A6S6TID9"/>
<dbReference type="GO" id="GO:0140359">
    <property type="term" value="F:ABC-type transporter activity"/>
    <property type="evidence" value="ECO:0007669"/>
    <property type="project" value="InterPro"/>
</dbReference>
<evidence type="ECO:0000259" key="7">
    <source>
        <dbReference type="PROSITE" id="PS51012"/>
    </source>
</evidence>
<evidence type="ECO:0000313" key="8">
    <source>
        <dbReference type="EMBL" id="CAA6815262.1"/>
    </source>
</evidence>
<protein>
    <recommendedName>
        <fullName evidence="6">Transport permease protein</fullName>
    </recommendedName>
</protein>
<evidence type="ECO:0000256" key="3">
    <source>
        <dbReference type="ARBA" id="ARBA00022692"/>
    </source>
</evidence>
<keyword evidence="5 6" id="KW-0472">Membrane</keyword>
<dbReference type="PROSITE" id="PS51012">
    <property type="entry name" value="ABC_TM2"/>
    <property type="match status" value="1"/>
</dbReference>
<organism evidence="8">
    <name type="scientific">uncultured Thiotrichaceae bacterium</name>
    <dbReference type="NCBI Taxonomy" id="298394"/>
    <lineage>
        <taxon>Bacteria</taxon>
        <taxon>Pseudomonadati</taxon>
        <taxon>Pseudomonadota</taxon>
        <taxon>Gammaproteobacteria</taxon>
        <taxon>Thiotrichales</taxon>
        <taxon>Thiotrichaceae</taxon>
        <taxon>environmental samples</taxon>
    </lineage>
</organism>
<dbReference type="Pfam" id="PF01061">
    <property type="entry name" value="ABC2_membrane"/>
    <property type="match status" value="1"/>
</dbReference>
<dbReference type="EMBL" id="CACVAY010000071">
    <property type="protein sequence ID" value="CAA6815262.1"/>
    <property type="molecule type" value="Genomic_DNA"/>
</dbReference>
<evidence type="ECO:0000256" key="5">
    <source>
        <dbReference type="ARBA" id="ARBA00023136"/>
    </source>
</evidence>
<comment type="subcellular location">
    <subcellularLocation>
        <location evidence="6">Cell inner membrane</location>
        <topology evidence="6">Multi-pass membrane protein</topology>
    </subcellularLocation>
    <subcellularLocation>
        <location evidence="1">Membrane</location>
        <topology evidence="1">Multi-pass membrane protein</topology>
    </subcellularLocation>
</comment>
<dbReference type="PRINTS" id="PR00164">
    <property type="entry name" value="ABC2TRNSPORT"/>
</dbReference>
<dbReference type="InterPro" id="IPR000412">
    <property type="entry name" value="ABC_2_transport"/>
</dbReference>
<dbReference type="NCBIfam" id="NF011648">
    <property type="entry name" value="PRK15066.1"/>
    <property type="match status" value="1"/>
</dbReference>
<keyword evidence="6" id="KW-0813">Transport</keyword>
<dbReference type="InterPro" id="IPR052522">
    <property type="entry name" value="ABC-2_transport_permease"/>
</dbReference>
<dbReference type="InterPro" id="IPR047817">
    <property type="entry name" value="ABC2_TM_bact-type"/>
</dbReference>
<evidence type="ECO:0000256" key="1">
    <source>
        <dbReference type="ARBA" id="ARBA00004141"/>
    </source>
</evidence>
<dbReference type="PIRSF" id="PIRSF006648">
    <property type="entry name" value="DrrB"/>
    <property type="match status" value="1"/>
</dbReference>
<gene>
    <name evidence="8" type="ORF">HELGO_WM4423</name>
</gene>
<keyword evidence="6" id="KW-1003">Cell membrane</keyword>
<evidence type="ECO:0000256" key="6">
    <source>
        <dbReference type="RuleBase" id="RU361157"/>
    </source>
</evidence>
<dbReference type="PANTHER" id="PTHR43332">
    <property type="entry name" value="INNER MEMBRANE TRANSPORT PERMEASE YADH-RELATED"/>
    <property type="match status" value="1"/>
</dbReference>
<proteinExistence type="inferred from homology"/>
<sequence>MTLNAKWVAYRTIVTKEALRFIRIWVQTVLPPAITTILYFVIFGNLIGGAIGEVQGYTYSQFIAPGLIMMAVINNSYANVVSSFFSAKFHGNIQEMLISPIPGSVVLLGYISGGVVRGILVGILVSGVAMFFTDIRIHNIWIVISIVLLTSSLLAQAGFINAYYAKSFDGMNIIPIFILGPLTYLGGVFYSIDMLPEFWQEVSLLNPILYMINAFRYGFLGISDVSIAMSFAILIIVNITLFSLSLYLLKHGRSLRD</sequence>
<comment type="similarity">
    <text evidence="2 6">Belongs to the ABC-2 integral membrane protein family.</text>
</comment>
<feature type="transmembrane region" description="Helical" evidence="6">
    <location>
        <begin position="21"/>
        <end position="42"/>
    </location>
</feature>
<feature type="transmembrane region" description="Helical" evidence="6">
    <location>
        <begin position="172"/>
        <end position="192"/>
    </location>
</feature>
<keyword evidence="3 6" id="KW-0812">Transmembrane</keyword>
<keyword evidence="4 6" id="KW-1133">Transmembrane helix</keyword>
<feature type="domain" description="ABC transmembrane type-2" evidence="7">
    <location>
        <begin position="23"/>
        <end position="252"/>
    </location>
</feature>
<accession>A0A6S6TID9</accession>
<feature type="transmembrane region" description="Helical" evidence="6">
    <location>
        <begin position="105"/>
        <end position="132"/>
    </location>
</feature>
<evidence type="ECO:0000256" key="4">
    <source>
        <dbReference type="ARBA" id="ARBA00022989"/>
    </source>
</evidence>
<feature type="transmembrane region" description="Helical" evidence="6">
    <location>
        <begin position="138"/>
        <end position="160"/>
    </location>
</feature>
<feature type="transmembrane region" description="Helical" evidence="6">
    <location>
        <begin position="227"/>
        <end position="249"/>
    </location>
</feature>